<evidence type="ECO:0000313" key="2">
    <source>
        <dbReference type="Proteomes" id="UP000525652"/>
    </source>
</evidence>
<dbReference type="SUPFAM" id="SSF47240">
    <property type="entry name" value="Ferritin-like"/>
    <property type="match status" value="1"/>
</dbReference>
<keyword evidence="2" id="KW-1185">Reference proteome</keyword>
<dbReference type="Proteomes" id="UP000525652">
    <property type="component" value="Unassembled WGS sequence"/>
</dbReference>
<name>A0A7X1AUH0_9BACT</name>
<dbReference type="AlphaFoldDB" id="A0A7X1AUH0"/>
<dbReference type="EMBL" id="JACHVA010000007">
    <property type="protein sequence ID" value="MBC2600250.1"/>
    <property type="molecule type" value="Genomic_DNA"/>
</dbReference>
<reference evidence="1 2" key="1">
    <citation type="submission" date="2020-07" db="EMBL/GenBank/DDBJ databases">
        <authorList>
            <person name="Feng X."/>
        </authorList>
    </citation>
    <scope>NUCLEOTIDE SEQUENCE [LARGE SCALE GENOMIC DNA]</scope>
    <source>
        <strain evidence="1 2">JCM14086</strain>
    </source>
</reference>
<gene>
    <name evidence="1" type="ORF">H5P30_00480</name>
</gene>
<dbReference type="PANTHER" id="PTHR30565:SF9">
    <property type="entry name" value="PROTEIN YCIF"/>
    <property type="match status" value="1"/>
</dbReference>
<dbReference type="InterPro" id="IPR012347">
    <property type="entry name" value="Ferritin-like"/>
</dbReference>
<dbReference type="Pfam" id="PF05974">
    <property type="entry name" value="DUF892"/>
    <property type="match status" value="1"/>
</dbReference>
<dbReference type="InterPro" id="IPR010287">
    <property type="entry name" value="DUF892_YciF-like"/>
</dbReference>
<dbReference type="PANTHER" id="PTHR30565">
    <property type="entry name" value="PROTEIN YCIF"/>
    <property type="match status" value="1"/>
</dbReference>
<organism evidence="1 2">
    <name type="scientific">Puniceicoccus vermicola</name>
    <dbReference type="NCBI Taxonomy" id="388746"/>
    <lineage>
        <taxon>Bacteria</taxon>
        <taxon>Pseudomonadati</taxon>
        <taxon>Verrucomicrobiota</taxon>
        <taxon>Opitutia</taxon>
        <taxon>Puniceicoccales</taxon>
        <taxon>Puniceicoccaceae</taxon>
        <taxon>Puniceicoccus</taxon>
    </lineage>
</organism>
<comment type="caution">
    <text evidence="1">The sequence shown here is derived from an EMBL/GenBank/DDBJ whole genome shotgun (WGS) entry which is preliminary data.</text>
</comment>
<dbReference type="InterPro" id="IPR009078">
    <property type="entry name" value="Ferritin-like_SF"/>
</dbReference>
<evidence type="ECO:0000313" key="1">
    <source>
        <dbReference type="EMBL" id="MBC2600250.1"/>
    </source>
</evidence>
<sequence>MKHTFKELYLAQLQDLYSAETQLIDALPKLAWRARDEDLKKSFGEHLEETKEHVARLEKIFEGHSGAKPGGHDCEAMKGLLREGEEALQEEGKDVDGKSGIMDAHLIASAYRVEHYEIAAYKIAISMARALDEKADANLLSDTLKDEKEAANLLEKMVDGTVFTSGLHEEIANG</sequence>
<dbReference type="RefSeq" id="WP_185691007.1">
    <property type="nucleotide sequence ID" value="NZ_JACHVA010000007.1"/>
</dbReference>
<dbReference type="Gene3D" id="1.20.1260.10">
    <property type="match status" value="1"/>
</dbReference>
<dbReference type="InterPro" id="IPR047114">
    <property type="entry name" value="YciF"/>
</dbReference>
<accession>A0A7X1AUH0</accession>
<protein>
    <submittedName>
        <fullName evidence="1">Ferritin-like domain-containing protein</fullName>
    </submittedName>
</protein>
<proteinExistence type="predicted"/>